<feature type="compositionally biased region" description="Basic and acidic residues" evidence="1">
    <location>
        <begin position="325"/>
        <end position="334"/>
    </location>
</feature>
<feature type="region of interest" description="Disordered" evidence="1">
    <location>
        <begin position="137"/>
        <end position="195"/>
    </location>
</feature>
<dbReference type="Proteomes" id="UP001383192">
    <property type="component" value="Unassembled WGS sequence"/>
</dbReference>
<gene>
    <name evidence="2" type="ORF">VNI00_010561</name>
</gene>
<feature type="region of interest" description="Disordered" evidence="1">
    <location>
        <begin position="645"/>
        <end position="682"/>
    </location>
</feature>
<reference evidence="2 3" key="1">
    <citation type="submission" date="2024-01" db="EMBL/GenBank/DDBJ databases">
        <title>A draft genome for a cacao thread blight-causing isolate of Paramarasmius palmivorus.</title>
        <authorList>
            <person name="Baruah I.K."/>
            <person name="Bukari Y."/>
            <person name="Amoako-Attah I."/>
            <person name="Meinhardt L.W."/>
            <person name="Bailey B.A."/>
            <person name="Cohen S.P."/>
        </authorList>
    </citation>
    <scope>NUCLEOTIDE SEQUENCE [LARGE SCALE GENOMIC DNA]</scope>
    <source>
        <strain evidence="2 3">GH-12</strain>
    </source>
</reference>
<sequence>MPPAKKTSVQNSAVPDAGDRLPVEGPIQKRNKTKVVVLDDDDESDSSVVSVAPGVAPKTPPKARVRMFGSIESDEEVNMTVKGARQKTSVRRGSPAVTMGQIRSKAEAMSDEDPDAEVSDTGLSVASAEPFLVVDKKRRSEIDANDSPSKIRVKDLLLSPRKMNATAPKEADDDVSMDDVSPVRRTSGRVRKPTVWAMQVDADSSVLLKRLDSLGSGNEGSPPPDANEEDVYTPQPTRGRGREANKKKNVPRGRAPSVRGRGKALSRTEDGVEFRPLTDPEDDLPSPTELLKTRLASKRGQPGVSTKGDDEQRVVDGSLEEEPAGEDKVVDKKVTSSSSRARQKRTGSSDATLSGTDGASQTGGSRNAKSAKPGAGSRSAGQKSSAGTGESSVAVDGGPAANKPDRTRDQRGSRGETTTEDVGVFSGAIALLDEEDEDDEEDADDVLASGDQVVEPLLDADLIHSDLVDLYRSMPWIDRSSYRFFRLLRVADLRPSLRRANFVGYPNVNTDGVFDDFTPVSYGVLRDSVTTRVRSKLIRSMLFIAYKDIRNPVRVPLSTYVRNWECMRVPRVEGTRNAVFVLSGVCLQSFVSQGREVGQSYVKQLHVRPIENDWKILQCNFGTFFNDDQMHAPGRKNSLVFQTKRDGWNPKTNEGDKFASTPYSSPSKRSGDSKSANNAAEGSSVDVDVSGINILRNGAPPYRLFDEGIPLYDGRTKVGTKGFKFEPADWESYTDLPVYPLPEVEANSFVTVAFTLTGFRVLGKTES</sequence>
<accession>A0AAW0CIJ3</accession>
<feature type="compositionally biased region" description="Basic and acidic residues" evidence="1">
    <location>
        <begin position="266"/>
        <end position="278"/>
    </location>
</feature>
<feature type="compositionally biased region" description="Polar residues" evidence="1">
    <location>
        <begin position="379"/>
        <end position="391"/>
    </location>
</feature>
<evidence type="ECO:0000313" key="3">
    <source>
        <dbReference type="Proteomes" id="UP001383192"/>
    </source>
</evidence>
<keyword evidence="3" id="KW-1185">Reference proteome</keyword>
<evidence type="ECO:0000256" key="1">
    <source>
        <dbReference type="SAM" id="MobiDB-lite"/>
    </source>
</evidence>
<feature type="compositionally biased region" description="Acidic residues" evidence="1">
    <location>
        <begin position="109"/>
        <end position="118"/>
    </location>
</feature>
<feature type="region of interest" description="Disordered" evidence="1">
    <location>
        <begin position="78"/>
        <end position="123"/>
    </location>
</feature>
<feature type="compositionally biased region" description="Basic and acidic residues" evidence="1">
    <location>
        <begin position="403"/>
        <end position="414"/>
    </location>
</feature>
<name>A0AAW0CIJ3_9AGAR</name>
<feature type="region of interest" description="Disordered" evidence="1">
    <location>
        <begin position="39"/>
        <end position="62"/>
    </location>
</feature>
<comment type="caution">
    <text evidence="2">The sequence shown here is derived from an EMBL/GenBank/DDBJ whole genome shotgun (WGS) entry which is preliminary data.</text>
</comment>
<dbReference type="EMBL" id="JAYKXP010000043">
    <property type="protein sequence ID" value="KAK7038677.1"/>
    <property type="molecule type" value="Genomic_DNA"/>
</dbReference>
<proteinExistence type="predicted"/>
<feature type="region of interest" description="Disordered" evidence="1">
    <location>
        <begin position="1"/>
        <end position="27"/>
    </location>
</feature>
<dbReference type="AlphaFoldDB" id="A0AAW0CIJ3"/>
<feature type="region of interest" description="Disordered" evidence="1">
    <location>
        <begin position="209"/>
        <end position="420"/>
    </location>
</feature>
<organism evidence="2 3">
    <name type="scientific">Paramarasmius palmivorus</name>
    <dbReference type="NCBI Taxonomy" id="297713"/>
    <lineage>
        <taxon>Eukaryota</taxon>
        <taxon>Fungi</taxon>
        <taxon>Dikarya</taxon>
        <taxon>Basidiomycota</taxon>
        <taxon>Agaricomycotina</taxon>
        <taxon>Agaricomycetes</taxon>
        <taxon>Agaricomycetidae</taxon>
        <taxon>Agaricales</taxon>
        <taxon>Marasmiineae</taxon>
        <taxon>Marasmiaceae</taxon>
        <taxon>Paramarasmius</taxon>
    </lineage>
</organism>
<evidence type="ECO:0000313" key="2">
    <source>
        <dbReference type="EMBL" id="KAK7038677.1"/>
    </source>
</evidence>
<protein>
    <submittedName>
        <fullName evidence="2">Uncharacterized protein</fullName>
    </submittedName>
</protein>
<feature type="compositionally biased region" description="Polar residues" evidence="1">
    <location>
        <begin position="346"/>
        <end position="368"/>
    </location>
</feature>
<feature type="compositionally biased region" description="Basic and acidic residues" evidence="1">
    <location>
        <begin position="645"/>
        <end position="657"/>
    </location>
</feature>